<evidence type="ECO:0000259" key="2">
    <source>
        <dbReference type="Pfam" id="PF03732"/>
    </source>
</evidence>
<comment type="caution">
    <text evidence="3">The sequence shown here is derived from an EMBL/GenBank/DDBJ whole genome shotgun (WGS) entry which is preliminary data.</text>
</comment>
<dbReference type="Proteomes" id="UP000265520">
    <property type="component" value="Unassembled WGS sequence"/>
</dbReference>
<name>A0A392MZ10_9FABA</name>
<dbReference type="AlphaFoldDB" id="A0A392MZ10"/>
<dbReference type="Pfam" id="PF03732">
    <property type="entry name" value="Retrotrans_gag"/>
    <property type="match status" value="1"/>
</dbReference>
<sequence length="132" mass="15057">GPALRWFFTLPACSIKRFSQLTNKFLKRFKSCPNLPTALTSLKQGGDESLKDYVSRFDKEANKEVELSSRIYACLMVAGLKPGSFKESLFKKPVLGLEDLWRRAARFVDQDDNTQPPLQHCNQRQRDSSSDV</sequence>
<evidence type="ECO:0000256" key="1">
    <source>
        <dbReference type="SAM" id="MobiDB-lite"/>
    </source>
</evidence>
<dbReference type="PANTHER" id="PTHR33223:SF10">
    <property type="entry name" value="AMINOTRANSFERASE-LIKE PLANT MOBILE DOMAIN-CONTAINING PROTEIN"/>
    <property type="match status" value="1"/>
</dbReference>
<feature type="compositionally biased region" description="Polar residues" evidence="1">
    <location>
        <begin position="113"/>
        <end position="122"/>
    </location>
</feature>
<dbReference type="EMBL" id="LXQA010022007">
    <property type="protein sequence ID" value="MCH92149.1"/>
    <property type="molecule type" value="Genomic_DNA"/>
</dbReference>
<evidence type="ECO:0000313" key="4">
    <source>
        <dbReference type="Proteomes" id="UP000265520"/>
    </source>
</evidence>
<feature type="region of interest" description="Disordered" evidence="1">
    <location>
        <begin position="111"/>
        <end position="132"/>
    </location>
</feature>
<feature type="domain" description="Retrotransposon gag" evidence="2">
    <location>
        <begin position="1"/>
        <end position="61"/>
    </location>
</feature>
<reference evidence="3 4" key="1">
    <citation type="journal article" date="2018" name="Front. Plant Sci.">
        <title>Red Clover (Trifolium pratense) and Zigzag Clover (T. medium) - A Picture of Genomic Similarities and Differences.</title>
        <authorList>
            <person name="Dluhosova J."/>
            <person name="Istvanek J."/>
            <person name="Nedelnik J."/>
            <person name="Repkova J."/>
        </authorList>
    </citation>
    <scope>NUCLEOTIDE SEQUENCE [LARGE SCALE GENOMIC DNA]</scope>
    <source>
        <strain evidence="4">cv. 10/8</strain>
        <tissue evidence="3">Leaf</tissue>
    </source>
</reference>
<accession>A0A392MZ10</accession>
<dbReference type="InterPro" id="IPR005162">
    <property type="entry name" value="Retrotrans_gag_dom"/>
</dbReference>
<keyword evidence="4" id="KW-1185">Reference proteome</keyword>
<protein>
    <recommendedName>
        <fullName evidence="2">Retrotransposon gag domain-containing protein</fullName>
    </recommendedName>
</protein>
<feature type="non-terminal residue" evidence="3">
    <location>
        <position position="1"/>
    </location>
</feature>
<evidence type="ECO:0000313" key="3">
    <source>
        <dbReference type="EMBL" id="MCH92149.1"/>
    </source>
</evidence>
<proteinExistence type="predicted"/>
<dbReference type="PANTHER" id="PTHR33223">
    <property type="entry name" value="CCHC-TYPE DOMAIN-CONTAINING PROTEIN"/>
    <property type="match status" value="1"/>
</dbReference>
<organism evidence="3 4">
    <name type="scientific">Trifolium medium</name>
    <dbReference type="NCBI Taxonomy" id="97028"/>
    <lineage>
        <taxon>Eukaryota</taxon>
        <taxon>Viridiplantae</taxon>
        <taxon>Streptophyta</taxon>
        <taxon>Embryophyta</taxon>
        <taxon>Tracheophyta</taxon>
        <taxon>Spermatophyta</taxon>
        <taxon>Magnoliopsida</taxon>
        <taxon>eudicotyledons</taxon>
        <taxon>Gunneridae</taxon>
        <taxon>Pentapetalae</taxon>
        <taxon>rosids</taxon>
        <taxon>fabids</taxon>
        <taxon>Fabales</taxon>
        <taxon>Fabaceae</taxon>
        <taxon>Papilionoideae</taxon>
        <taxon>50 kb inversion clade</taxon>
        <taxon>NPAAA clade</taxon>
        <taxon>Hologalegina</taxon>
        <taxon>IRL clade</taxon>
        <taxon>Trifolieae</taxon>
        <taxon>Trifolium</taxon>
    </lineage>
</organism>